<evidence type="ECO:0000313" key="3">
    <source>
        <dbReference type="EMBL" id="OAD44240.1"/>
    </source>
</evidence>
<keyword evidence="1" id="KW-0472">Membrane</keyword>
<evidence type="ECO:0000256" key="1">
    <source>
        <dbReference type="SAM" id="Phobius"/>
    </source>
</evidence>
<feature type="transmembrane region" description="Helical" evidence="1">
    <location>
        <begin position="28"/>
        <end position="46"/>
    </location>
</feature>
<dbReference type="Proteomes" id="UP000185680">
    <property type="component" value="Chromosome"/>
</dbReference>
<name>A0A167J186_9BURK</name>
<keyword evidence="4" id="KW-1185">Reference proteome</keyword>
<dbReference type="AlphaFoldDB" id="A0A167J186"/>
<dbReference type="KEGG" id="hyl:LPB072_14050"/>
<feature type="transmembrane region" description="Helical" evidence="1">
    <location>
        <begin position="58"/>
        <end position="76"/>
    </location>
</feature>
<gene>
    <name evidence="2" type="ORF">LPB072_14050</name>
    <name evidence="3" type="ORF">LPB72_01770</name>
</gene>
<evidence type="ECO:0000313" key="4">
    <source>
        <dbReference type="Proteomes" id="UP000185657"/>
    </source>
</evidence>
<dbReference type="EMBL" id="LVWD01000001">
    <property type="protein sequence ID" value="OAD44240.1"/>
    <property type="molecule type" value="Genomic_DNA"/>
</dbReference>
<reference evidence="2 5" key="2">
    <citation type="submission" date="2016-10" db="EMBL/GenBank/DDBJ databases">
        <title>Hydorgenophaga sp. LPB0072 isolated from gastropod.</title>
        <authorList>
            <person name="Kim E."/>
            <person name="Yi H."/>
        </authorList>
    </citation>
    <scope>NUCLEOTIDE SEQUENCE [LARGE SCALE GENOMIC DNA]</scope>
    <source>
        <strain evidence="2 5">LPB0072</strain>
    </source>
</reference>
<organism evidence="2 5">
    <name type="scientific">Hydrogenophaga crassostreae</name>
    <dbReference type="NCBI Taxonomy" id="1763535"/>
    <lineage>
        <taxon>Bacteria</taxon>
        <taxon>Pseudomonadati</taxon>
        <taxon>Pseudomonadota</taxon>
        <taxon>Betaproteobacteria</taxon>
        <taxon>Burkholderiales</taxon>
        <taxon>Comamonadaceae</taxon>
        <taxon>Hydrogenophaga</taxon>
    </lineage>
</organism>
<dbReference type="NCBIfam" id="NF038050">
    <property type="entry name" value="NrtS"/>
    <property type="match status" value="1"/>
</dbReference>
<evidence type="ECO:0000313" key="5">
    <source>
        <dbReference type="Proteomes" id="UP000185680"/>
    </source>
</evidence>
<proteinExistence type="predicted"/>
<keyword evidence="1" id="KW-1133">Transmembrane helix</keyword>
<keyword evidence="1" id="KW-0812">Transmembrane</keyword>
<dbReference type="OrthoDB" id="282896at2"/>
<reference evidence="3 4" key="1">
    <citation type="submission" date="2016-02" db="EMBL/GenBank/DDBJ databases">
        <title>Draft genome sequence of Hydrogenophaga sp. LPB0072.</title>
        <authorList>
            <person name="Shin S.-K."/>
            <person name="Yi H."/>
        </authorList>
    </citation>
    <scope>NUCLEOTIDE SEQUENCE [LARGE SCALE GENOMIC DNA]</scope>
    <source>
        <strain evidence="3 4">LPB0072</strain>
    </source>
</reference>
<evidence type="ECO:0000313" key="2">
    <source>
        <dbReference type="EMBL" id="AOW13795.1"/>
    </source>
</evidence>
<dbReference type="Proteomes" id="UP000185657">
    <property type="component" value="Unassembled WGS sequence"/>
</dbReference>
<accession>A0A167J186</accession>
<dbReference type="InterPro" id="IPR047700">
    <property type="entry name" value="NrtS-like"/>
</dbReference>
<protein>
    <submittedName>
        <fullName evidence="2">Uncharacterized protein</fullName>
    </submittedName>
</protein>
<sequence>MRRLLIVNSPQWANDFVQIIRHAGNRRVLGFALKVCSVVGVVLNLINQGPQLLDGGSFSWWHGVLNFVVPFCVSSFSGGRNELRNRQASGY</sequence>
<dbReference type="STRING" id="1763535.LPB072_14050"/>
<dbReference type="EMBL" id="CP017476">
    <property type="protein sequence ID" value="AOW13795.1"/>
    <property type="molecule type" value="Genomic_DNA"/>
</dbReference>